<feature type="transmembrane region" description="Helical" evidence="1">
    <location>
        <begin position="44"/>
        <end position="65"/>
    </location>
</feature>
<organism evidence="3 4">
    <name type="scientific">Aspergillus calidoustus</name>
    <dbReference type="NCBI Taxonomy" id="454130"/>
    <lineage>
        <taxon>Eukaryota</taxon>
        <taxon>Fungi</taxon>
        <taxon>Dikarya</taxon>
        <taxon>Ascomycota</taxon>
        <taxon>Pezizomycotina</taxon>
        <taxon>Eurotiomycetes</taxon>
        <taxon>Eurotiomycetidae</taxon>
        <taxon>Eurotiales</taxon>
        <taxon>Aspergillaceae</taxon>
        <taxon>Aspergillus</taxon>
        <taxon>Aspergillus subgen. Nidulantes</taxon>
    </lineage>
</organism>
<evidence type="ECO:0000259" key="2">
    <source>
        <dbReference type="PROSITE" id="PS51781"/>
    </source>
</evidence>
<keyword evidence="3" id="KW-0378">Hydrolase</keyword>
<keyword evidence="1" id="KW-1133">Transmembrane helix</keyword>
<protein>
    <submittedName>
        <fullName evidence="3">Putative Glycoside hydrolase family 24 protein</fullName>
    </submittedName>
</protein>
<dbReference type="Gene3D" id="2.30.30.40">
    <property type="entry name" value="SH3 Domains"/>
    <property type="match status" value="1"/>
</dbReference>
<dbReference type="PROSITE" id="PS51781">
    <property type="entry name" value="SH3B"/>
    <property type="match status" value="1"/>
</dbReference>
<evidence type="ECO:0000256" key="1">
    <source>
        <dbReference type="SAM" id="Phobius"/>
    </source>
</evidence>
<evidence type="ECO:0000313" key="4">
    <source>
        <dbReference type="Proteomes" id="UP000054771"/>
    </source>
</evidence>
<accession>A0A0U5GHL1</accession>
<reference evidence="4" key="1">
    <citation type="journal article" date="2016" name="Genome Announc.">
        <title>Draft genome sequences of fungus Aspergillus calidoustus.</title>
        <authorList>
            <person name="Horn F."/>
            <person name="Linde J."/>
            <person name="Mattern D.J."/>
            <person name="Walther G."/>
            <person name="Guthke R."/>
            <person name="Scherlach K."/>
            <person name="Martin K."/>
            <person name="Brakhage A.A."/>
            <person name="Petzke L."/>
            <person name="Valiante V."/>
        </authorList>
    </citation>
    <scope>NUCLEOTIDE SEQUENCE [LARGE SCALE GENOMIC DNA]</scope>
    <source>
        <strain evidence="4">SF006504</strain>
    </source>
</reference>
<keyword evidence="4" id="KW-1185">Reference proteome</keyword>
<keyword evidence="1" id="KW-0812">Transmembrane</keyword>
<keyword evidence="1" id="KW-0472">Membrane</keyword>
<dbReference type="AlphaFoldDB" id="A0A0U5GHL1"/>
<dbReference type="GO" id="GO:0016787">
    <property type="term" value="F:hydrolase activity"/>
    <property type="evidence" value="ECO:0007669"/>
    <property type="project" value="UniProtKB-KW"/>
</dbReference>
<sequence length="301" mass="32113">MIDIAALQVYESTLQYKRGSEYRGCTIARYKRQQIKIRLSAQHFIMLLTALALPIAANVLAANAFPLVARATYPITGNGVNCRSGPGTSYDVVTSYTKGTEVSISCQTSGTSVNGNNIWDKTGDDCYVADYYVKTGTDGYVTDKCEGDDDGGDDGGDTGGNLPGLGATQSAHAKKIIAQAKKQDVGSHGCQAAIATALVESSIYVYANRAVPKSLNYPYDKIGSDHDSVGIFQQRAMYYDVAKAMDPAGSAKLFLDKMVGISGWKTMAVGKLCQKVQVSAYPDRYAERVAEAKKICSAGGL</sequence>
<name>A0A0U5GHL1_ASPCI</name>
<evidence type="ECO:0000313" key="3">
    <source>
        <dbReference type="EMBL" id="CEL11299.1"/>
    </source>
</evidence>
<dbReference type="EMBL" id="CDMC01000024">
    <property type="protein sequence ID" value="CEL11299.1"/>
    <property type="molecule type" value="Genomic_DNA"/>
</dbReference>
<proteinExistence type="predicted"/>
<dbReference type="OrthoDB" id="2251794at2759"/>
<feature type="domain" description="SH3b" evidence="2">
    <location>
        <begin position="70"/>
        <end position="145"/>
    </location>
</feature>
<dbReference type="OMA" id="ISGWKTM"/>
<dbReference type="Proteomes" id="UP000054771">
    <property type="component" value="Unassembled WGS sequence"/>
</dbReference>
<dbReference type="InterPro" id="IPR003646">
    <property type="entry name" value="SH3-like_bac-type"/>
</dbReference>
<dbReference type="STRING" id="454130.A0A0U5GHL1"/>
<gene>
    <name evidence="3" type="ORF">ASPCAL14402</name>
</gene>